<dbReference type="PANTHER" id="PTHR30146">
    <property type="entry name" value="LACI-RELATED TRANSCRIPTIONAL REPRESSOR"/>
    <property type="match status" value="1"/>
</dbReference>
<dbReference type="InterPro" id="IPR010982">
    <property type="entry name" value="Lambda_DNA-bd_dom_sf"/>
</dbReference>
<dbReference type="PANTHER" id="PTHR30146:SF109">
    <property type="entry name" value="HTH-TYPE TRANSCRIPTIONAL REGULATOR GALS"/>
    <property type="match status" value="1"/>
</dbReference>
<keyword evidence="7" id="KW-1185">Reference proteome</keyword>
<dbReference type="CDD" id="cd06267">
    <property type="entry name" value="PBP1_LacI_sugar_binding-like"/>
    <property type="match status" value="1"/>
</dbReference>
<accession>A0A1G6JB03</accession>
<evidence type="ECO:0000256" key="4">
    <source>
        <dbReference type="SAM" id="MobiDB-lite"/>
    </source>
</evidence>
<feature type="domain" description="HTH lacI-type" evidence="5">
    <location>
        <begin position="1"/>
        <end position="55"/>
    </location>
</feature>
<evidence type="ECO:0000256" key="3">
    <source>
        <dbReference type="ARBA" id="ARBA00023163"/>
    </source>
</evidence>
<proteinExistence type="predicted"/>
<dbReference type="InterPro" id="IPR028082">
    <property type="entry name" value="Peripla_BP_I"/>
</dbReference>
<gene>
    <name evidence="6" type="ORF">SAMN04487824_10456</name>
</gene>
<evidence type="ECO:0000256" key="1">
    <source>
        <dbReference type="ARBA" id="ARBA00023015"/>
    </source>
</evidence>
<feature type="region of interest" description="Disordered" evidence="4">
    <location>
        <begin position="319"/>
        <end position="338"/>
    </location>
</feature>
<protein>
    <submittedName>
        <fullName evidence="6">Transcriptional regulator, LacI family</fullName>
    </submittedName>
</protein>
<dbReference type="RefSeq" id="WP_090845448.1">
    <property type="nucleotide sequence ID" value="NZ_FMZL01000004.1"/>
</dbReference>
<dbReference type="EMBL" id="FMZL01000004">
    <property type="protein sequence ID" value="SDC15823.1"/>
    <property type="molecule type" value="Genomic_DNA"/>
</dbReference>
<sequence>MTIKDVAAYCGVSVSTVSRALNGHPDVSEDMRNKVLDAARALRYVPNRSARDLAMNQSDTIGVIVRGGTNPFYTPIEHAMEHTAELRGYGIVSRQLSSAGDEIAEAAELARTKRLKGVVLLGGRFDYSTDDAQSIGVPFVCCSYTNHFGDLPKDTYSSVSINDKAEAYKAVHALIDAGHTRIACLLSATDDQSISQLRYDGYCQALEDAGIPLDLSLVLKTNGFLMSSAYESVKEAIEEGLDFTAIFSIADTLAIAAMKAIFDTGATVPDDYSVIAIDGIEMSQYTVPTLTTLCQPQETMGQEAVRLLVDVLEGKSQNEHVRLKTTQRSGGTVGPARR</sequence>
<dbReference type="AlphaFoldDB" id="A0A1G6JB03"/>
<reference evidence="7" key="1">
    <citation type="submission" date="2016-10" db="EMBL/GenBank/DDBJ databases">
        <authorList>
            <person name="Varghese N."/>
            <person name="Submissions S."/>
        </authorList>
    </citation>
    <scope>NUCLEOTIDE SEQUENCE [LARGE SCALE GENOMIC DNA]</scope>
    <source>
        <strain evidence="7">DSM 22619</strain>
    </source>
</reference>
<dbReference type="InterPro" id="IPR000843">
    <property type="entry name" value="HTH_LacI"/>
</dbReference>
<keyword evidence="3" id="KW-0804">Transcription</keyword>
<dbReference type="Proteomes" id="UP000198528">
    <property type="component" value="Unassembled WGS sequence"/>
</dbReference>
<keyword evidence="2" id="KW-0238">DNA-binding</keyword>
<evidence type="ECO:0000313" key="6">
    <source>
        <dbReference type="EMBL" id="SDC15823.1"/>
    </source>
</evidence>
<organism evidence="6 7">
    <name type="scientific">Parafannyhessea umbonata</name>
    <dbReference type="NCBI Taxonomy" id="604330"/>
    <lineage>
        <taxon>Bacteria</taxon>
        <taxon>Bacillati</taxon>
        <taxon>Actinomycetota</taxon>
        <taxon>Coriobacteriia</taxon>
        <taxon>Coriobacteriales</taxon>
        <taxon>Atopobiaceae</taxon>
        <taxon>Parafannyhessea</taxon>
    </lineage>
</organism>
<name>A0A1G6JB03_9ACTN</name>
<dbReference type="Gene3D" id="3.40.50.2300">
    <property type="match status" value="2"/>
</dbReference>
<dbReference type="PROSITE" id="PS50932">
    <property type="entry name" value="HTH_LACI_2"/>
    <property type="match status" value="1"/>
</dbReference>
<dbReference type="InterPro" id="IPR046335">
    <property type="entry name" value="LacI/GalR-like_sensor"/>
</dbReference>
<dbReference type="CDD" id="cd01392">
    <property type="entry name" value="HTH_LacI"/>
    <property type="match status" value="1"/>
</dbReference>
<dbReference type="SMART" id="SM00354">
    <property type="entry name" value="HTH_LACI"/>
    <property type="match status" value="1"/>
</dbReference>
<evidence type="ECO:0000313" key="7">
    <source>
        <dbReference type="Proteomes" id="UP000198528"/>
    </source>
</evidence>
<dbReference type="STRING" id="604330.SAMN04489857_1797"/>
<dbReference type="PRINTS" id="PR00036">
    <property type="entry name" value="HTHLACI"/>
</dbReference>
<dbReference type="SUPFAM" id="SSF47413">
    <property type="entry name" value="lambda repressor-like DNA-binding domains"/>
    <property type="match status" value="1"/>
</dbReference>
<dbReference type="Pfam" id="PF13377">
    <property type="entry name" value="Peripla_BP_3"/>
    <property type="match status" value="1"/>
</dbReference>
<dbReference type="SUPFAM" id="SSF53822">
    <property type="entry name" value="Periplasmic binding protein-like I"/>
    <property type="match status" value="1"/>
</dbReference>
<evidence type="ECO:0000256" key="2">
    <source>
        <dbReference type="ARBA" id="ARBA00023125"/>
    </source>
</evidence>
<evidence type="ECO:0000259" key="5">
    <source>
        <dbReference type="PROSITE" id="PS50932"/>
    </source>
</evidence>
<dbReference type="Gene3D" id="1.10.260.40">
    <property type="entry name" value="lambda repressor-like DNA-binding domains"/>
    <property type="match status" value="1"/>
</dbReference>
<dbReference type="GO" id="GO:0000976">
    <property type="term" value="F:transcription cis-regulatory region binding"/>
    <property type="evidence" value="ECO:0007669"/>
    <property type="project" value="TreeGrafter"/>
</dbReference>
<dbReference type="Pfam" id="PF00356">
    <property type="entry name" value="LacI"/>
    <property type="match status" value="1"/>
</dbReference>
<dbReference type="GO" id="GO:0003700">
    <property type="term" value="F:DNA-binding transcription factor activity"/>
    <property type="evidence" value="ECO:0007669"/>
    <property type="project" value="TreeGrafter"/>
</dbReference>
<keyword evidence="1" id="KW-0805">Transcription regulation</keyword>